<keyword evidence="3" id="KW-1185">Reference proteome</keyword>
<reference evidence="3" key="2">
    <citation type="submission" date="2013-12" db="EMBL/GenBank/DDBJ databases">
        <authorList>
            <person name="Yu Y."/>
            <person name="Lee S."/>
            <person name="de Baynast K."/>
            <person name="Wissotski M."/>
            <person name="Liu L."/>
            <person name="Talag J."/>
            <person name="Goicoechea J."/>
            <person name="Angelova A."/>
            <person name="Jetty R."/>
            <person name="Kudrna D."/>
            <person name="Golser W."/>
            <person name="Rivera L."/>
            <person name="Zhang J."/>
            <person name="Wing R."/>
        </authorList>
    </citation>
    <scope>NUCLEOTIDE SEQUENCE</scope>
</reference>
<dbReference type="HOGENOM" id="CLU_190206_0_0_1"/>
<evidence type="ECO:0000256" key="1">
    <source>
        <dbReference type="SAM" id="Coils"/>
    </source>
</evidence>
<evidence type="ECO:0000313" key="3">
    <source>
        <dbReference type="Proteomes" id="UP000032180"/>
    </source>
</evidence>
<dbReference type="Proteomes" id="UP000032180">
    <property type="component" value="Chromosome 11"/>
</dbReference>
<reference evidence="2" key="3">
    <citation type="submission" date="2015-04" db="UniProtKB">
        <authorList>
            <consortium name="EnsemblPlants"/>
        </authorList>
    </citation>
    <scope>IDENTIFICATION</scope>
</reference>
<organism evidence="2 3">
    <name type="scientific">Leersia perrieri</name>
    <dbReference type="NCBI Taxonomy" id="77586"/>
    <lineage>
        <taxon>Eukaryota</taxon>
        <taxon>Viridiplantae</taxon>
        <taxon>Streptophyta</taxon>
        <taxon>Embryophyta</taxon>
        <taxon>Tracheophyta</taxon>
        <taxon>Spermatophyta</taxon>
        <taxon>Magnoliopsida</taxon>
        <taxon>Liliopsida</taxon>
        <taxon>Poales</taxon>
        <taxon>Poaceae</taxon>
        <taxon>BOP clade</taxon>
        <taxon>Oryzoideae</taxon>
        <taxon>Oryzeae</taxon>
        <taxon>Oryzinae</taxon>
        <taxon>Leersia</taxon>
    </lineage>
</organism>
<sequence>MSAALPSLIENLDKLKQHKIELEKLLADVNANTQSAEQAIVDHPASVEACREEVKAAITYAQSLKKELKPVSGTDAADAALIDEADQIRVRAINAINEFLAQ</sequence>
<accession>A0A0D9XRL2</accession>
<dbReference type="Gramene" id="LPERR11G09490.1">
    <property type="protein sequence ID" value="LPERR11G09490.1"/>
    <property type="gene ID" value="LPERR11G09490"/>
</dbReference>
<reference evidence="2 3" key="1">
    <citation type="submission" date="2012-08" db="EMBL/GenBank/DDBJ databases">
        <title>Oryza genome evolution.</title>
        <authorList>
            <person name="Wing R.A."/>
        </authorList>
    </citation>
    <scope>NUCLEOTIDE SEQUENCE</scope>
</reference>
<evidence type="ECO:0000313" key="2">
    <source>
        <dbReference type="EnsemblPlants" id="LPERR11G09490.1"/>
    </source>
</evidence>
<proteinExistence type="predicted"/>
<feature type="coiled-coil region" evidence="1">
    <location>
        <begin position="5"/>
        <end position="39"/>
    </location>
</feature>
<dbReference type="AlphaFoldDB" id="A0A0D9XRL2"/>
<keyword evidence="1" id="KW-0175">Coiled coil</keyword>
<protein>
    <submittedName>
        <fullName evidence="2">Uncharacterized protein</fullName>
    </submittedName>
</protein>
<dbReference type="EnsemblPlants" id="LPERR11G09490.1">
    <property type="protein sequence ID" value="LPERR11G09490.1"/>
    <property type="gene ID" value="LPERR11G09490"/>
</dbReference>
<name>A0A0D9XRL2_9ORYZ</name>